<dbReference type="GO" id="GO:0032259">
    <property type="term" value="P:methylation"/>
    <property type="evidence" value="ECO:0007669"/>
    <property type="project" value="UniProtKB-KW"/>
</dbReference>
<organism evidence="6 7">
    <name type="scientific">Chrysophaeum taylorii</name>
    <dbReference type="NCBI Taxonomy" id="2483200"/>
    <lineage>
        <taxon>Eukaryota</taxon>
        <taxon>Sar</taxon>
        <taxon>Stramenopiles</taxon>
        <taxon>Ochrophyta</taxon>
        <taxon>Pelagophyceae</taxon>
        <taxon>Pelagomonadales</taxon>
        <taxon>Pelagomonadaceae</taxon>
        <taxon>Chrysophaeum</taxon>
    </lineage>
</organism>
<feature type="signal peptide" evidence="5">
    <location>
        <begin position="1"/>
        <end position="18"/>
    </location>
</feature>
<dbReference type="GO" id="GO:0008168">
    <property type="term" value="F:methyltransferase activity"/>
    <property type="evidence" value="ECO:0007669"/>
    <property type="project" value="UniProtKB-KW"/>
</dbReference>
<evidence type="ECO:0000256" key="3">
    <source>
        <dbReference type="ARBA" id="ARBA00022603"/>
    </source>
</evidence>
<gene>
    <name evidence="6" type="ORF">CTAYLR_003892</name>
</gene>
<evidence type="ECO:0000256" key="1">
    <source>
        <dbReference type="ARBA" id="ARBA00004496"/>
    </source>
</evidence>
<keyword evidence="5" id="KW-0732">Signal</keyword>
<feature type="chain" id="PRO_5042212201" evidence="5">
    <location>
        <begin position="19"/>
        <end position="239"/>
    </location>
</feature>
<evidence type="ECO:0000256" key="4">
    <source>
        <dbReference type="ARBA" id="ARBA00022679"/>
    </source>
</evidence>
<dbReference type="Proteomes" id="UP001230188">
    <property type="component" value="Unassembled WGS sequence"/>
</dbReference>
<reference evidence="6" key="1">
    <citation type="submission" date="2023-01" db="EMBL/GenBank/DDBJ databases">
        <title>Metagenome sequencing of chrysophaentin producing Chrysophaeum taylorii.</title>
        <authorList>
            <person name="Davison J."/>
            <person name="Bewley C."/>
        </authorList>
    </citation>
    <scope>NUCLEOTIDE SEQUENCE</scope>
    <source>
        <strain evidence="6">NIES-1699</strain>
    </source>
</reference>
<name>A0AAD7UKJ8_9STRA</name>
<dbReference type="EMBL" id="JAQMWT010000109">
    <property type="protein sequence ID" value="KAJ8610384.1"/>
    <property type="molecule type" value="Genomic_DNA"/>
</dbReference>
<dbReference type="GO" id="GO:0005737">
    <property type="term" value="C:cytoplasm"/>
    <property type="evidence" value="ECO:0007669"/>
    <property type="project" value="UniProtKB-SubCell"/>
</dbReference>
<keyword evidence="7" id="KW-1185">Reference proteome</keyword>
<keyword evidence="3" id="KW-0489">Methyltransferase</keyword>
<keyword evidence="4" id="KW-0808">Transferase</keyword>
<sequence>MWALWWRVVFLLLGQAGALVPSPPLRCGVEAWGKKKKTNRERAWAERKKAEACAVARRRGRATDLEPSWLAVRGTRVEEDHRYEQFFFDEATTARLAGLALAYERPLLVGVPSLAVALDGKRDYLLLDRDERFQELRWEPFDFARPCPLDSGFEFDALFADPPFANVDIDQFAAALRVLCGGGGPSTPPIFVCYSIKRAAQLAEALRDLGHLRQRGPCLSYACGLMPQQIGLFSTTTAL</sequence>
<keyword evidence="2" id="KW-0963">Cytoplasm</keyword>
<evidence type="ECO:0000256" key="2">
    <source>
        <dbReference type="ARBA" id="ARBA00022490"/>
    </source>
</evidence>
<proteinExistence type="predicted"/>
<protein>
    <submittedName>
        <fullName evidence="6">Uncharacterized protein</fullName>
    </submittedName>
</protein>
<comment type="subcellular location">
    <subcellularLocation>
        <location evidence="1">Cytoplasm</location>
    </subcellularLocation>
</comment>
<dbReference type="Pfam" id="PF10237">
    <property type="entry name" value="N6-adenineMlase"/>
    <property type="match status" value="1"/>
</dbReference>
<evidence type="ECO:0000313" key="6">
    <source>
        <dbReference type="EMBL" id="KAJ8610384.1"/>
    </source>
</evidence>
<evidence type="ECO:0000256" key="5">
    <source>
        <dbReference type="SAM" id="SignalP"/>
    </source>
</evidence>
<evidence type="ECO:0000313" key="7">
    <source>
        <dbReference type="Proteomes" id="UP001230188"/>
    </source>
</evidence>
<comment type="caution">
    <text evidence="6">The sequence shown here is derived from an EMBL/GenBank/DDBJ whole genome shotgun (WGS) entry which is preliminary data.</text>
</comment>
<dbReference type="AlphaFoldDB" id="A0AAD7UKJ8"/>
<dbReference type="InterPro" id="IPR041370">
    <property type="entry name" value="Mlase_EEF1AKMT1/ZCCHC4"/>
</dbReference>
<accession>A0AAD7UKJ8</accession>